<dbReference type="eggNOG" id="ENOG502S36W">
    <property type="taxonomic scope" value="Eukaryota"/>
</dbReference>
<dbReference type="VEuPathDB" id="FungiDB:G647_03928"/>
<feature type="domain" description="Get5 N-terminal" evidence="2">
    <location>
        <begin position="6"/>
        <end position="160"/>
    </location>
</feature>
<feature type="domain" description="Get5 C-terminal" evidence="3">
    <location>
        <begin position="212"/>
        <end position="259"/>
    </location>
</feature>
<dbReference type="InterPro" id="IPR049256">
    <property type="entry name" value="Get5_C"/>
</dbReference>
<feature type="compositionally biased region" description="Low complexity" evidence="1">
    <location>
        <begin position="55"/>
        <end position="67"/>
    </location>
</feature>
<evidence type="ECO:0000256" key="1">
    <source>
        <dbReference type="SAM" id="MobiDB-lite"/>
    </source>
</evidence>
<evidence type="ECO:0000259" key="3">
    <source>
        <dbReference type="Pfam" id="PF17183"/>
    </source>
</evidence>
<comment type="caution">
    <text evidence="4">The sequence shown here is derived from an EMBL/GenBank/DDBJ whole genome shotgun (WGS) entry which is preliminary data.</text>
</comment>
<dbReference type="InterPro" id="IPR024737">
    <property type="entry name" value="Get5_N"/>
</dbReference>
<dbReference type="AlphaFoldDB" id="A0A1C1CVI1"/>
<organism evidence="4 5">
    <name type="scientific">Cladophialophora carrionii</name>
    <dbReference type="NCBI Taxonomy" id="86049"/>
    <lineage>
        <taxon>Eukaryota</taxon>
        <taxon>Fungi</taxon>
        <taxon>Dikarya</taxon>
        <taxon>Ascomycota</taxon>
        <taxon>Pezizomycotina</taxon>
        <taxon>Eurotiomycetes</taxon>
        <taxon>Chaetothyriomycetidae</taxon>
        <taxon>Chaetothyriales</taxon>
        <taxon>Herpotrichiellaceae</taxon>
        <taxon>Cladophialophora</taxon>
    </lineage>
</organism>
<keyword evidence="5" id="KW-1185">Reference proteome</keyword>
<dbReference type="VEuPathDB" id="FungiDB:CLCR_10572"/>
<evidence type="ECO:0000313" key="4">
    <source>
        <dbReference type="EMBL" id="OCT52532.1"/>
    </source>
</evidence>
<feature type="region of interest" description="Disordered" evidence="1">
    <location>
        <begin position="159"/>
        <end position="221"/>
    </location>
</feature>
<feature type="compositionally biased region" description="Low complexity" evidence="1">
    <location>
        <begin position="177"/>
        <end position="195"/>
    </location>
</feature>
<evidence type="ECO:0008006" key="6">
    <source>
        <dbReference type="Google" id="ProtNLM"/>
    </source>
</evidence>
<protein>
    <recommendedName>
        <fullName evidence="6">Ubiquitin-like domain-containing protein</fullName>
    </recommendedName>
</protein>
<name>A0A1C1CVI1_9EURO</name>
<sequence length="263" mass="28147">MGDLQFAKQFLTSLDNKPSKYQADHVFDPKTFQMRVPYVLPKLSTPPHPPPPKSAPTTAPAPGAEPATPTVTLILKSARNPHMTLTLPSIEPTTTTLQAIKEQIQSYLGGPSVVATEKIKLLWNKKPIPPSKRTIREALDGSDVVAKGGEVEIGVMVMGGAPDPPPQAQPPAHEASKGTATTTTTPTPTSEKTAGGEATPMEGVESTTEPIQPGGISGENVLETSEFWTDLQGFLEQRIRSSDEAVKLRAVFERAWRSSRAAP</sequence>
<dbReference type="Pfam" id="PF17183">
    <property type="entry name" value="Get5_C"/>
    <property type="match status" value="1"/>
</dbReference>
<reference evidence="5" key="1">
    <citation type="submission" date="2015-07" db="EMBL/GenBank/DDBJ databases">
        <authorList>
            <person name="Teixeira M.M."/>
            <person name="Souza R.C."/>
            <person name="Almeida L.G."/>
            <person name="Vicente V.A."/>
            <person name="de Hoog S."/>
            <person name="Bocca A.L."/>
            <person name="de Almeida S.R."/>
            <person name="Vasconcelos A.T."/>
            <person name="Felipe M.S."/>
        </authorList>
    </citation>
    <scope>NUCLEOTIDE SEQUENCE [LARGE SCALE GENOMIC DNA]</scope>
    <source>
        <strain evidence="5">KSF</strain>
    </source>
</reference>
<dbReference type="Pfam" id="PF12754">
    <property type="entry name" value="Get5_N"/>
    <property type="match status" value="1"/>
</dbReference>
<dbReference type="EMBL" id="LGRB01000008">
    <property type="protein sequence ID" value="OCT52532.1"/>
    <property type="molecule type" value="Genomic_DNA"/>
</dbReference>
<evidence type="ECO:0000259" key="2">
    <source>
        <dbReference type="Pfam" id="PF12754"/>
    </source>
</evidence>
<proteinExistence type="predicted"/>
<accession>A0A1C1CVI1</accession>
<dbReference type="Gene3D" id="1.10.286.70">
    <property type="entry name" value="Get5 dimerization domain"/>
    <property type="match status" value="1"/>
</dbReference>
<dbReference type="OrthoDB" id="5366541at2759"/>
<evidence type="ECO:0000313" key="5">
    <source>
        <dbReference type="Proteomes" id="UP000094526"/>
    </source>
</evidence>
<feature type="compositionally biased region" description="Pro residues" evidence="1">
    <location>
        <begin position="44"/>
        <end position="54"/>
    </location>
</feature>
<dbReference type="Proteomes" id="UP000094526">
    <property type="component" value="Unassembled WGS sequence"/>
</dbReference>
<gene>
    <name evidence="4" type="ORF">CLCR_10572</name>
</gene>
<feature type="region of interest" description="Disordered" evidence="1">
    <location>
        <begin position="40"/>
        <end position="67"/>
    </location>
</feature>